<protein>
    <submittedName>
        <fullName evidence="10">Amino acid transporter AVT1A (AtAvt1A)</fullName>
    </submittedName>
</protein>
<dbReference type="GO" id="GO:0015179">
    <property type="term" value="F:L-amino acid transmembrane transporter activity"/>
    <property type="evidence" value="ECO:0007669"/>
    <property type="project" value="TreeGrafter"/>
</dbReference>
<feature type="transmembrane region" description="Helical" evidence="6">
    <location>
        <begin position="204"/>
        <end position="220"/>
    </location>
</feature>
<evidence type="ECO:0000256" key="4">
    <source>
        <dbReference type="ARBA" id="ARBA00023136"/>
    </source>
</evidence>
<dbReference type="EMBL" id="CAMXCT010003113">
    <property type="protein sequence ID" value="CAI4002527.1"/>
    <property type="molecule type" value="Genomic_DNA"/>
</dbReference>
<evidence type="ECO:0000313" key="9">
    <source>
        <dbReference type="EMBL" id="CAL1155902.1"/>
    </source>
</evidence>
<proteinExistence type="predicted"/>
<evidence type="ECO:0000256" key="1">
    <source>
        <dbReference type="ARBA" id="ARBA00004141"/>
    </source>
</evidence>
<evidence type="ECO:0000313" key="10">
    <source>
        <dbReference type="EMBL" id="CAL4789839.1"/>
    </source>
</evidence>
<feature type="transmembrane region" description="Helical" evidence="6">
    <location>
        <begin position="269"/>
        <end position="287"/>
    </location>
</feature>
<evidence type="ECO:0000256" key="5">
    <source>
        <dbReference type="SAM" id="MobiDB-lite"/>
    </source>
</evidence>
<comment type="caution">
    <text evidence="8">The sequence shown here is derived from an EMBL/GenBank/DDBJ whole genome shotgun (WGS) entry which is preliminary data.</text>
</comment>
<dbReference type="PANTHER" id="PTHR22950">
    <property type="entry name" value="AMINO ACID TRANSPORTER"/>
    <property type="match status" value="1"/>
</dbReference>
<reference evidence="9" key="2">
    <citation type="submission" date="2024-04" db="EMBL/GenBank/DDBJ databases">
        <authorList>
            <person name="Chen Y."/>
            <person name="Shah S."/>
            <person name="Dougan E. K."/>
            <person name="Thang M."/>
            <person name="Chan C."/>
        </authorList>
    </citation>
    <scope>NUCLEOTIDE SEQUENCE [LARGE SCALE GENOMIC DNA]</scope>
</reference>
<keyword evidence="4 6" id="KW-0472">Membrane</keyword>
<dbReference type="InterPro" id="IPR013057">
    <property type="entry name" value="AA_transpt_TM"/>
</dbReference>
<dbReference type="GO" id="GO:0005774">
    <property type="term" value="C:vacuolar membrane"/>
    <property type="evidence" value="ECO:0007669"/>
    <property type="project" value="TreeGrafter"/>
</dbReference>
<dbReference type="Pfam" id="PF01490">
    <property type="entry name" value="Aa_trans"/>
    <property type="match status" value="1"/>
</dbReference>
<keyword evidence="3 6" id="KW-1133">Transmembrane helix</keyword>
<feature type="transmembrane region" description="Helical" evidence="6">
    <location>
        <begin position="378"/>
        <end position="398"/>
    </location>
</feature>
<dbReference type="OrthoDB" id="436821at2759"/>
<accession>A0A9P1D1D7</accession>
<feature type="transmembrane region" description="Helical" evidence="6">
    <location>
        <begin position="437"/>
        <end position="459"/>
    </location>
</feature>
<feature type="transmembrane region" description="Helical" evidence="6">
    <location>
        <begin position="116"/>
        <end position="136"/>
    </location>
</feature>
<feature type="transmembrane region" description="Helical" evidence="6">
    <location>
        <begin position="343"/>
        <end position="366"/>
    </location>
</feature>
<feature type="transmembrane region" description="Helical" evidence="6">
    <location>
        <begin position="404"/>
        <end position="425"/>
    </location>
</feature>
<reference evidence="8" key="1">
    <citation type="submission" date="2022-10" db="EMBL/GenBank/DDBJ databases">
        <authorList>
            <person name="Chen Y."/>
            <person name="Dougan E. K."/>
            <person name="Chan C."/>
            <person name="Rhodes N."/>
            <person name="Thang M."/>
        </authorList>
    </citation>
    <scope>NUCLEOTIDE SEQUENCE</scope>
</reference>
<evidence type="ECO:0000256" key="6">
    <source>
        <dbReference type="SAM" id="Phobius"/>
    </source>
</evidence>
<dbReference type="Proteomes" id="UP001152797">
    <property type="component" value="Unassembled WGS sequence"/>
</dbReference>
<dbReference type="AlphaFoldDB" id="A0A9P1D1D7"/>
<dbReference type="EMBL" id="CAMXCT030003113">
    <property type="protein sequence ID" value="CAL4789839.1"/>
    <property type="molecule type" value="Genomic_DNA"/>
</dbReference>
<sequence>MANSLEEPLQGSSTPQLFRPRRSSSPSRQPIITCRVLTNSRDVLATPPRRLKSESLEVPDLILAPSQENADLDGAKESSEAAEEMSSCETIFNLANTMVGSGVLAVPYAFRLTSYWAVALLLLVVAFTAFTACLIGESLQLARFRHGTWTSQHRDFTFLAEVSCGLRGKYLVAVATALELWVAVVTFLVMSGSNVQGLLGVDELHAVLVCTLLSTVMIFIPLRVYAYVSLASLIALLIASVAFVADLMMTPSWSFPEPKNPEIGDVFRAYGLFIFCFAGHPCFPALHEGMREVKHWTNCVALSFCIAALYYVALGLAAFIVLGTELHPVFTKDMRRGVLGQMTAVKIQLTTPVLLRVVLVSMQIWPEGMATRKEFLQSFLPAAVVIFLTGASACFLAQKVAALASFAGALLVNLTSVVTPAMMYMRLASSKTDQVKRLFCAFLVVFGLITAVAGTYLAVVDMG</sequence>
<comment type="subcellular location">
    <subcellularLocation>
        <location evidence="1">Membrane</location>
        <topology evidence="1">Multi-pass membrane protein</topology>
    </subcellularLocation>
</comment>
<feature type="transmembrane region" description="Helical" evidence="6">
    <location>
        <begin position="299"/>
        <end position="323"/>
    </location>
</feature>
<feature type="transmembrane region" description="Helical" evidence="6">
    <location>
        <begin position="227"/>
        <end position="249"/>
    </location>
</feature>
<keyword evidence="11" id="KW-1185">Reference proteome</keyword>
<evidence type="ECO:0000256" key="2">
    <source>
        <dbReference type="ARBA" id="ARBA00022692"/>
    </source>
</evidence>
<gene>
    <name evidence="8" type="ORF">C1SCF055_LOCUS28474</name>
</gene>
<feature type="region of interest" description="Disordered" evidence="5">
    <location>
        <begin position="1"/>
        <end position="30"/>
    </location>
</feature>
<organism evidence="8">
    <name type="scientific">Cladocopium goreaui</name>
    <dbReference type="NCBI Taxonomy" id="2562237"/>
    <lineage>
        <taxon>Eukaryota</taxon>
        <taxon>Sar</taxon>
        <taxon>Alveolata</taxon>
        <taxon>Dinophyceae</taxon>
        <taxon>Suessiales</taxon>
        <taxon>Symbiodiniaceae</taxon>
        <taxon>Cladocopium</taxon>
    </lineage>
</organism>
<dbReference type="EMBL" id="CAMXCT020003113">
    <property type="protein sequence ID" value="CAL1155902.1"/>
    <property type="molecule type" value="Genomic_DNA"/>
</dbReference>
<evidence type="ECO:0000256" key="3">
    <source>
        <dbReference type="ARBA" id="ARBA00022989"/>
    </source>
</evidence>
<name>A0A9P1D1D7_9DINO</name>
<evidence type="ECO:0000313" key="11">
    <source>
        <dbReference type="Proteomes" id="UP001152797"/>
    </source>
</evidence>
<evidence type="ECO:0000259" key="7">
    <source>
        <dbReference type="Pfam" id="PF01490"/>
    </source>
</evidence>
<feature type="domain" description="Amino acid transporter transmembrane" evidence="7">
    <location>
        <begin position="86"/>
        <end position="458"/>
    </location>
</feature>
<evidence type="ECO:0000313" key="8">
    <source>
        <dbReference type="EMBL" id="CAI4002527.1"/>
    </source>
</evidence>
<feature type="transmembrane region" description="Helical" evidence="6">
    <location>
        <begin position="170"/>
        <end position="192"/>
    </location>
</feature>
<dbReference type="PANTHER" id="PTHR22950:SF349">
    <property type="entry name" value="AMINO ACID TRANSPORTER TRANSMEMBRANE DOMAIN-CONTAINING PROTEIN"/>
    <property type="match status" value="1"/>
</dbReference>
<keyword evidence="2 6" id="KW-0812">Transmembrane</keyword>